<sequence length="60" mass="6635">MELELTCPVWSVNHLAASISFTSLLASLLWGLESRCDFVRGKHTRAIGVVLYIKGSNVPF</sequence>
<reference evidence="2" key="1">
    <citation type="submission" date="2014-09" db="EMBL/GenBank/DDBJ databases">
        <authorList>
            <person name="Magalhaes I.L.F."/>
            <person name="Oliveira U."/>
            <person name="Santos F.R."/>
            <person name="Vidigal T.H.D.A."/>
            <person name="Brescovit A.D."/>
            <person name="Santos A.J."/>
        </authorList>
    </citation>
    <scope>NUCLEOTIDE SEQUENCE</scope>
    <source>
        <tissue evidence="2">Shoot tissue taken approximately 20 cm above the soil surface</tissue>
    </source>
</reference>
<dbReference type="EMBL" id="GBRH01173354">
    <property type="protein sequence ID" value="JAE24542.1"/>
    <property type="molecule type" value="Transcribed_RNA"/>
</dbReference>
<dbReference type="AlphaFoldDB" id="A0A0A9GJ79"/>
<evidence type="ECO:0000256" key="1">
    <source>
        <dbReference type="SAM" id="Phobius"/>
    </source>
</evidence>
<protein>
    <submittedName>
        <fullName evidence="2">Uncharacterized protein</fullName>
    </submittedName>
</protein>
<evidence type="ECO:0000313" key="2">
    <source>
        <dbReference type="EMBL" id="JAE24542.1"/>
    </source>
</evidence>
<keyword evidence="1" id="KW-1133">Transmembrane helix</keyword>
<keyword evidence="1" id="KW-0812">Transmembrane</keyword>
<keyword evidence="1" id="KW-0472">Membrane</keyword>
<feature type="transmembrane region" description="Helical" evidence="1">
    <location>
        <begin position="12"/>
        <end position="32"/>
    </location>
</feature>
<name>A0A0A9GJ79_ARUDO</name>
<reference evidence="2" key="2">
    <citation type="journal article" date="2015" name="Data Brief">
        <title>Shoot transcriptome of the giant reed, Arundo donax.</title>
        <authorList>
            <person name="Barrero R.A."/>
            <person name="Guerrero F.D."/>
            <person name="Moolhuijzen P."/>
            <person name="Goolsby J.A."/>
            <person name="Tidwell J."/>
            <person name="Bellgard S.E."/>
            <person name="Bellgard M.I."/>
        </authorList>
    </citation>
    <scope>NUCLEOTIDE SEQUENCE</scope>
    <source>
        <tissue evidence="2">Shoot tissue taken approximately 20 cm above the soil surface</tissue>
    </source>
</reference>
<organism evidence="2">
    <name type="scientific">Arundo donax</name>
    <name type="common">Giant reed</name>
    <name type="synonym">Donax arundinaceus</name>
    <dbReference type="NCBI Taxonomy" id="35708"/>
    <lineage>
        <taxon>Eukaryota</taxon>
        <taxon>Viridiplantae</taxon>
        <taxon>Streptophyta</taxon>
        <taxon>Embryophyta</taxon>
        <taxon>Tracheophyta</taxon>
        <taxon>Spermatophyta</taxon>
        <taxon>Magnoliopsida</taxon>
        <taxon>Liliopsida</taxon>
        <taxon>Poales</taxon>
        <taxon>Poaceae</taxon>
        <taxon>PACMAD clade</taxon>
        <taxon>Arundinoideae</taxon>
        <taxon>Arundineae</taxon>
        <taxon>Arundo</taxon>
    </lineage>
</organism>
<accession>A0A0A9GJ79</accession>
<proteinExistence type="predicted"/>